<dbReference type="Proteomes" id="UP000663791">
    <property type="component" value="Unassembled WGS sequence"/>
</dbReference>
<dbReference type="AlphaFoldDB" id="A0A938Y6M4"/>
<comment type="caution">
    <text evidence="1">The sequence shown here is derived from an EMBL/GenBank/DDBJ whole genome shotgun (WGS) entry which is preliminary data.</text>
</comment>
<proteinExistence type="predicted"/>
<reference evidence="1" key="1">
    <citation type="submission" date="2021-01" db="EMBL/GenBank/DDBJ databases">
        <title>Novel species in genus Nocardioides.</title>
        <authorList>
            <person name="Zhang G."/>
        </authorList>
    </citation>
    <scope>NUCLEOTIDE SEQUENCE</scope>
    <source>
        <strain evidence="1">Zg-536</strain>
    </source>
</reference>
<gene>
    <name evidence="1" type="ORF">JK386_02895</name>
</gene>
<name>A0A938Y6M4_9ACTN</name>
<keyword evidence="2" id="KW-1185">Reference proteome</keyword>
<dbReference type="EMBL" id="JAERTX010000003">
    <property type="protein sequence ID" value="MBM9458835.1"/>
    <property type="molecule type" value="Genomic_DNA"/>
</dbReference>
<evidence type="ECO:0000313" key="2">
    <source>
        <dbReference type="Proteomes" id="UP000663791"/>
    </source>
</evidence>
<evidence type="ECO:0000313" key="1">
    <source>
        <dbReference type="EMBL" id="MBM9458835.1"/>
    </source>
</evidence>
<sequence>MSPAARRRPAWATPGRLLLAVLALALVVAAVVWLRPGQADDPFAAYCEEVVERREDLGAALGAGKETGLLRALPSFERLAEKSPKDLRDEWAIVVERVSALRDALEAAGVDPASYDPEEPPQDLSDDELAAIRTAAVRLAAAESRAAFAGVAQQARDVCKTPLSL</sequence>
<dbReference type="RefSeq" id="WP_205290149.1">
    <property type="nucleotide sequence ID" value="NZ_CP074406.1"/>
</dbReference>
<organism evidence="1 2">
    <name type="scientific">Nocardioides faecalis</name>
    <dbReference type="NCBI Taxonomy" id="2803858"/>
    <lineage>
        <taxon>Bacteria</taxon>
        <taxon>Bacillati</taxon>
        <taxon>Actinomycetota</taxon>
        <taxon>Actinomycetes</taxon>
        <taxon>Propionibacteriales</taxon>
        <taxon>Nocardioidaceae</taxon>
        <taxon>Nocardioides</taxon>
    </lineage>
</organism>
<protein>
    <submittedName>
        <fullName evidence="1">Uncharacterized protein</fullName>
    </submittedName>
</protein>
<accession>A0A938Y6M4</accession>